<dbReference type="CDD" id="cd00317">
    <property type="entry name" value="cyclophilin"/>
    <property type="match status" value="1"/>
</dbReference>
<proteinExistence type="inferred from homology"/>
<evidence type="ECO:0000313" key="6">
    <source>
        <dbReference type="Proteomes" id="UP000317496"/>
    </source>
</evidence>
<feature type="signal peptide" evidence="3">
    <location>
        <begin position="1"/>
        <end position="22"/>
    </location>
</feature>
<gene>
    <name evidence="5" type="ORF">FNB15_15055</name>
</gene>
<comment type="catalytic activity">
    <reaction evidence="3">
        <text>[protein]-peptidylproline (omega=180) = [protein]-peptidylproline (omega=0)</text>
        <dbReference type="Rhea" id="RHEA:16237"/>
        <dbReference type="Rhea" id="RHEA-COMP:10747"/>
        <dbReference type="Rhea" id="RHEA-COMP:10748"/>
        <dbReference type="ChEBI" id="CHEBI:83833"/>
        <dbReference type="ChEBI" id="CHEBI:83834"/>
        <dbReference type="EC" id="5.2.1.8"/>
    </reaction>
</comment>
<comment type="similarity">
    <text evidence="3">Belongs to the cyclophilin-type PPIase family.</text>
</comment>
<evidence type="ECO:0000256" key="2">
    <source>
        <dbReference type="ARBA" id="ARBA00023235"/>
    </source>
</evidence>
<dbReference type="InterPro" id="IPR044666">
    <property type="entry name" value="Cyclophilin_A-like"/>
</dbReference>
<dbReference type="PROSITE" id="PS50072">
    <property type="entry name" value="CSA_PPIASE_2"/>
    <property type="match status" value="1"/>
</dbReference>
<comment type="function">
    <text evidence="3">PPIases accelerate the folding of proteins. It catalyzes the cis-trans isomerization of proline imidic peptide bonds in oligopeptides.</text>
</comment>
<feature type="domain" description="PPIase cyclophilin-type" evidence="4">
    <location>
        <begin position="38"/>
        <end position="179"/>
    </location>
</feature>
<reference evidence="5 6" key="1">
    <citation type="submission" date="2019-07" db="EMBL/GenBank/DDBJ databases">
        <title>Genome sequencing for Ferrovibrio sp. K5.</title>
        <authorList>
            <person name="Park S.-J."/>
        </authorList>
    </citation>
    <scope>NUCLEOTIDE SEQUENCE [LARGE SCALE GENOMIC DNA]</scope>
    <source>
        <strain evidence="5 6">K5</strain>
    </source>
</reference>
<evidence type="ECO:0000256" key="1">
    <source>
        <dbReference type="ARBA" id="ARBA00023110"/>
    </source>
</evidence>
<protein>
    <recommendedName>
        <fullName evidence="3">Peptidyl-prolyl cis-trans isomerase</fullName>
        <shortName evidence="3">PPIase</shortName>
        <ecNumber evidence="3">5.2.1.8</ecNumber>
    </recommendedName>
</protein>
<dbReference type="OrthoDB" id="9807797at2"/>
<dbReference type="SUPFAM" id="SSF50891">
    <property type="entry name" value="Cyclophilin-like"/>
    <property type="match status" value="1"/>
</dbReference>
<feature type="chain" id="PRO_5022263161" description="Peptidyl-prolyl cis-trans isomerase" evidence="3">
    <location>
        <begin position="23"/>
        <end position="181"/>
    </location>
</feature>
<keyword evidence="3" id="KW-0732">Signal</keyword>
<keyword evidence="6" id="KW-1185">Reference proteome</keyword>
<dbReference type="InterPro" id="IPR029000">
    <property type="entry name" value="Cyclophilin-like_dom_sf"/>
</dbReference>
<dbReference type="GO" id="GO:0003755">
    <property type="term" value="F:peptidyl-prolyl cis-trans isomerase activity"/>
    <property type="evidence" value="ECO:0007669"/>
    <property type="project" value="UniProtKB-UniRule"/>
</dbReference>
<dbReference type="Pfam" id="PF00160">
    <property type="entry name" value="Pro_isomerase"/>
    <property type="match status" value="1"/>
</dbReference>
<evidence type="ECO:0000313" key="5">
    <source>
        <dbReference type="EMBL" id="QDO98518.1"/>
    </source>
</evidence>
<organism evidence="5 6">
    <name type="scientific">Ferrovibrio terrae</name>
    <dbReference type="NCBI Taxonomy" id="2594003"/>
    <lineage>
        <taxon>Bacteria</taxon>
        <taxon>Pseudomonadati</taxon>
        <taxon>Pseudomonadota</taxon>
        <taxon>Alphaproteobacteria</taxon>
        <taxon>Rhodospirillales</taxon>
        <taxon>Rhodospirillaceae</taxon>
        <taxon>Ferrovibrio</taxon>
    </lineage>
</organism>
<dbReference type="AlphaFoldDB" id="A0A516H412"/>
<dbReference type="EMBL" id="CP041636">
    <property type="protein sequence ID" value="QDO98518.1"/>
    <property type="molecule type" value="Genomic_DNA"/>
</dbReference>
<dbReference type="InterPro" id="IPR002130">
    <property type="entry name" value="Cyclophilin-type_PPIase_dom"/>
</dbReference>
<sequence>MIRRSFLTLALFAAFAPFAAKAQQTDPENTLIMELRDGRVVIAMRPDLAPTHVARIKELTRKGFYDGSVFHRVIRGFMAQVGDPTGTGGGGSGQKLRAEFSRETHRRGTVSMARTSDPNSADSQFFICFDDAPHLNGQYTVWGRVVSGMEFVDNIKKGAPGSGAVTDPDRIVRMRVAADVK</sequence>
<dbReference type="PANTHER" id="PTHR45625">
    <property type="entry name" value="PEPTIDYL-PROLYL CIS-TRANS ISOMERASE-RELATED"/>
    <property type="match status" value="1"/>
</dbReference>
<dbReference type="PANTHER" id="PTHR45625:SF4">
    <property type="entry name" value="PEPTIDYLPROLYL ISOMERASE DOMAIN AND WD REPEAT-CONTAINING PROTEIN 1"/>
    <property type="match status" value="1"/>
</dbReference>
<dbReference type="RefSeq" id="WP_144069499.1">
    <property type="nucleotide sequence ID" value="NZ_CP041636.1"/>
</dbReference>
<evidence type="ECO:0000256" key="3">
    <source>
        <dbReference type="RuleBase" id="RU363019"/>
    </source>
</evidence>
<keyword evidence="1 3" id="KW-0697">Rotamase</keyword>
<accession>A0A516H412</accession>
<keyword evidence="2 3" id="KW-0413">Isomerase</keyword>
<dbReference type="Gene3D" id="2.40.100.10">
    <property type="entry name" value="Cyclophilin-like"/>
    <property type="match status" value="1"/>
</dbReference>
<dbReference type="EC" id="5.2.1.8" evidence="3"/>
<dbReference type="KEGG" id="fer:FNB15_15055"/>
<evidence type="ECO:0000259" key="4">
    <source>
        <dbReference type="PROSITE" id="PS50072"/>
    </source>
</evidence>
<dbReference type="PRINTS" id="PR00153">
    <property type="entry name" value="CSAPPISMRASE"/>
</dbReference>
<name>A0A516H412_9PROT</name>
<dbReference type="Proteomes" id="UP000317496">
    <property type="component" value="Chromosome"/>
</dbReference>